<dbReference type="Gene3D" id="3.10.450.40">
    <property type="match status" value="1"/>
</dbReference>
<evidence type="ECO:0000256" key="2">
    <source>
        <dbReference type="SAM" id="SignalP"/>
    </source>
</evidence>
<dbReference type="RefSeq" id="WP_322474799.1">
    <property type="nucleotide sequence ID" value="NZ_JBHRZG010000009.1"/>
</dbReference>
<evidence type="ECO:0000256" key="1">
    <source>
        <dbReference type="SAM" id="MobiDB-lite"/>
    </source>
</evidence>
<accession>A0ABV7Z7B4</accession>
<dbReference type="InterPro" id="IPR025711">
    <property type="entry name" value="PepSY"/>
</dbReference>
<evidence type="ECO:0000313" key="5">
    <source>
        <dbReference type="Proteomes" id="UP001595803"/>
    </source>
</evidence>
<feature type="region of interest" description="Disordered" evidence="1">
    <location>
        <begin position="143"/>
        <end position="167"/>
    </location>
</feature>
<comment type="caution">
    <text evidence="4">The sequence shown here is derived from an EMBL/GenBank/DDBJ whole genome shotgun (WGS) entry which is preliminary data.</text>
</comment>
<keyword evidence="5" id="KW-1185">Reference proteome</keyword>
<name>A0ABV7Z7B4_9DEIO</name>
<feature type="compositionally biased region" description="Acidic residues" evidence="1">
    <location>
        <begin position="150"/>
        <end position="161"/>
    </location>
</feature>
<feature type="chain" id="PRO_5047145714" evidence="2">
    <location>
        <begin position="29"/>
        <end position="167"/>
    </location>
</feature>
<evidence type="ECO:0000259" key="3">
    <source>
        <dbReference type="Pfam" id="PF03413"/>
    </source>
</evidence>
<dbReference type="EMBL" id="JBHRZG010000009">
    <property type="protein sequence ID" value="MFC3832910.1"/>
    <property type="molecule type" value="Genomic_DNA"/>
</dbReference>
<feature type="domain" description="PepSY" evidence="3">
    <location>
        <begin position="94"/>
        <end position="145"/>
    </location>
</feature>
<organism evidence="4 5">
    <name type="scientific">Deinococcus rufus</name>
    <dbReference type="NCBI Taxonomy" id="2136097"/>
    <lineage>
        <taxon>Bacteria</taxon>
        <taxon>Thermotogati</taxon>
        <taxon>Deinococcota</taxon>
        <taxon>Deinococci</taxon>
        <taxon>Deinococcales</taxon>
        <taxon>Deinococcaceae</taxon>
        <taxon>Deinococcus</taxon>
    </lineage>
</organism>
<feature type="signal peptide" evidence="2">
    <location>
        <begin position="1"/>
        <end position="28"/>
    </location>
</feature>
<keyword evidence="2" id="KW-0732">Signal</keyword>
<proteinExistence type="predicted"/>
<dbReference type="Pfam" id="PF03413">
    <property type="entry name" value="PepSY"/>
    <property type="match status" value="1"/>
</dbReference>
<gene>
    <name evidence="4" type="ORF">ACFOSB_08590</name>
</gene>
<protein>
    <submittedName>
        <fullName evidence="4">PepSY domain-containing protein</fullName>
    </submittedName>
</protein>
<dbReference type="Proteomes" id="UP001595803">
    <property type="component" value="Unassembled WGS sequence"/>
</dbReference>
<feature type="compositionally biased region" description="Low complexity" evidence="1">
    <location>
        <begin position="50"/>
        <end position="64"/>
    </location>
</feature>
<sequence length="167" mass="16780">MTKNLRTVLLALATSAAVAVPLAGYAFAQTSAGPAQTMNQTQAQKEGPEGTEAAEGTEANEAPAYTGSIQLPADKGGAEVPDAQEQAQLQALARITPDQAKQAALAAVPGTVTSVMLGDENGSLVYEVLIGKTDVKVDAGNGKVLHQEAADSESGESEGTEAGETGG</sequence>
<evidence type="ECO:0000313" key="4">
    <source>
        <dbReference type="EMBL" id="MFC3832910.1"/>
    </source>
</evidence>
<reference evidence="5" key="1">
    <citation type="journal article" date="2019" name="Int. J. Syst. Evol. Microbiol.">
        <title>The Global Catalogue of Microorganisms (GCM) 10K type strain sequencing project: providing services to taxonomists for standard genome sequencing and annotation.</title>
        <authorList>
            <consortium name="The Broad Institute Genomics Platform"/>
            <consortium name="The Broad Institute Genome Sequencing Center for Infectious Disease"/>
            <person name="Wu L."/>
            <person name="Ma J."/>
        </authorList>
    </citation>
    <scope>NUCLEOTIDE SEQUENCE [LARGE SCALE GENOMIC DNA]</scope>
    <source>
        <strain evidence="5">CCTCC AB 2017081</strain>
    </source>
</reference>
<feature type="region of interest" description="Disordered" evidence="1">
    <location>
        <begin position="36"/>
        <end position="84"/>
    </location>
</feature>